<evidence type="ECO:0000313" key="4">
    <source>
        <dbReference type="Proteomes" id="UP001152622"/>
    </source>
</evidence>
<dbReference type="InterPro" id="IPR013087">
    <property type="entry name" value="Znf_C2H2_type"/>
</dbReference>
<dbReference type="PROSITE" id="PS50157">
    <property type="entry name" value="ZINC_FINGER_C2H2_2"/>
    <property type="match status" value="1"/>
</dbReference>
<evidence type="ECO:0000313" key="3">
    <source>
        <dbReference type="EMBL" id="KAJ8334631.1"/>
    </source>
</evidence>
<keyword evidence="1" id="KW-0862">Zinc</keyword>
<gene>
    <name evidence="3" type="ORF">SKAU_G00402700</name>
</gene>
<dbReference type="SUPFAM" id="SSF57667">
    <property type="entry name" value="beta-beta-alpha zinc fingers"/>
    <property type="match status" value="2"/>
</dbReference>
<sequence>MIRHTTDRKDMEMFDASGTAVAMEMGLPLEMVVEEVVTHEEGGADADGLTSAMDSLTSQSSVNMLSKFGKELSYLEDSSEDEVNPDSNPALSRLYVSGQNVTQDGSSDVWSGSVKDDCLCWECGERFWSLDLLMIHFRRHEACVRCNMCQVTFRRVVSLSMHLDNVHNNVDLYCNPCRRSFHTKWDLNEHLGKHFEPSEPPITPVLPLSSANPQSKTKYLCLWRSPHHPHPAPRKARTPL</sequence>
<keyword evidence="4" id="KW-1185">Reference proteome</keyword>
<accession>A0A9Q1E9D5</accession>
<dbReference type="PROSITE" id="PS00028">
    <property type="entry name" value="ZINC_FINGER_C2H2_1"/>
    <property type="match status" value="2"/>
</dbReference>
<dbReference type="AlphaFoldDB" id="A0A9Q1E9D5"/>
<reference evidence="3" key="1">
    <citation type="journal article" date="2023" name="Science">
        <title>Genome structures resolve the early diversification of teleost fishes.</title>
        <authorList>
            <person name="Parey E."/>
            <person name="Louis A."/>
            <person name="Montfort J."/>
            <person name="Bouchez O."/>
            <person name="Roques C."/>
            <person name="Iampietro C."/>
            <person name="Lluch J."/>
            <person name="Castinel A."/>
            <person name="Donnadieu C."/>
            <person name="Desvignes T."/>
            <person name="Floi Bucao C."/>
            <person name="Jouanno E."/>
            <person name="Wen M."/>
            <person name="Mejri S."/>
            <person name="Dirks R."/>
            <person name="Jansen H."/>
            <person name="Henkel C."/>
            <person name="Chen W.J."/>
            <person name="Zahm M."/>
            <person name="Cabau C."/>
            <person name="Klopp C."/>
            <person name="Thompson A.W."/>
            <person name="Robinson-Rechavi M."/>
            <person name="Braasch I."/>
            <person name="Lecointre G."/>
            <person name="Bobe J."/>
            <person name="Postlethwait J.H."/>
            <person name="Berthelot C."/>
            <person name="Roest Crollius H."/>
            <person name="Guiguen Y."/>
        </authorList>
    </citation>
    <scope>NUCLEOTIDE SEQUENCE</scope>
    <source>
        <strain evidence="3">WJC10195</strain>
    </source>
</reference>
<evidence type="ECO:0000256" key="1">
    <source>
        <dbReference type="PROSITE-ProRule" id="PRU00042"/>
    </source>
</evidence>
<evidence type="ECO:0000259" key="2">
    <source>
        <dbReference type="PROSITE" id="PS50157"/>
    </source>
</evidence>
<dbReference type="OrthoDB" id="10069600at2759"/>
<dbReference type="InterPro" id="IPR036236">
    <property type="entry name" value="Znf_C2H2_sf"/>
</dbReference>
<feature type="domain" description="C2H2-type" evidence="2">
    <location>
        <begin position="172"/>
        <end position="199"/>
    </location>
</feature>
<proteinExistence type="predicted"/>
<dbReference type="SMART" id="SM00355">
    <property type="entry name" value="ZnF_C2H2"/>
    <property type="match status" value="3"/>
</dbReference>
<name>A0A9Q1E9D5_SYNKA</name>
<dbReference type="Gene3D" id="3.30.160.60">
    <property type="entry name" value="Classic Zinc Finger"/>
    <property type="match status" value="1"/>
</dbReference>
<keyword evidence="1" id="KW-0479">Metal-binding</keyword>
<organism evidence="3 4">
    <name type="scientific">Synaphobranchus kaupii</name>
    <name type="common">Kaup's arrowtooth eel</name>
    <dbReference type="NCBI Taxonomy" id="118154"/>
    <lineage>
        <taxon>Eukaryota</taxon>
        <taxon>Metazoa</taxon>
        <taxon>Chordata</taxon>
        <taxon>Craniata</taxon>
        <taxon>Vertebrata</taxon>
        <taxon>Euteleostomi</taxon>
        <taxon>Actinopterygii</taxon>
        <taxon>Neopterygii</taxon>
        <taxon>Teleostei</taxon>
        <taxon>Anguilliformes</taxon>
        <taxon>Synaphobranchidae</taxon>
        <taxon>Synaphobranchus</taxon>
    </lineage>
</organism>
<keyword evidence="1" id="KW-0863">Zinc-finger</keyword>
<protein>
    <recommendedName>
        <fullName evidence="2">C2H2-type domain-containing protein</fullName>
    </recommendedName>
</protein>
<dbReference type="Proteomes" id="UP001152622">
    <property type="component" value="Chromosome 21"/>
</dbReference>
<dbReference type="GO" id="GO:0008270">
    <property type="term" value="F:zinc ion binding"/>
    <property type="evidence" value="ECO:0007669"/>
    <property type="project" value="UniProtKB-KW"/>
</dbReference>
<comment type="caution">
    <text evidence="3">The sequence shown here is derived from an EMBL/GenBank/DDBJ whole genome shotgun (WGS) entry which is preliminary data.</text>
</comment>
<dbReference type="EMBL" id="JAINUF010000021">
    <property type="protein sequence ID" value="KAJ8334631.1"/>
    <property type="molecule type" value="Genomic_DNA"/>
</dbReference>